<organism evidence="11 12">
    <name type="scientific">Novosphingobium chloroacetimidivorans</name>
    <dbReference type="NCBI Taxonomy" id="1428314"/>
    <lineage>
        <taxon>Bacteria</taxon>
        <taxon>Pseudomonadati</taxon>
        <taxon>Pseudomonadota</taxon>
        <taxon>Alphaproteobacteria</taxon>
        <taxon>Sphingomonadales</taxon>
        <taxon>Sphingomonadaceae</taxon>
        <taxon>Novosphingobium</taxon>
    </lineage>
</organism>
<evidence type="ECO:0000256" key="8">
    <source>
        <dbReference type="ARBA" id="ARBA00023014"/>
    </source>
</evidence>
<dbReference type="InterPro" id="IPR005273">
    <property type="entry name" value="Ura-DNA_glyco_family4"/>
</dbReference>
<protein>
    <recommendedName>
        <fullName evidence="2">Type-4 uracil-DNA glycosylase</fullName>
    </recommendedName>
</protein>
<sequence>MTSAIDPLTQDTMRAPPARVVRLDGEDDWDGWRDAARRFLAARVEPERIVWHAGESADDLFADGDDTLPPEPQLEMRVPRHFPQLAQSALLHSDPERLALLYRLLWQITEHPGLLSDQADPLVRRVELMAKAVRRDIHKMHAFVRFREVETPAVDDGAPTSRFVAWFEPEHHIVRATAGFFVRRFAQMAWSILTPELCIHWDGKVLTESPGADRSQAPREDALEEMWKAYYASIFNPARLKIGAMTREMPRKYWKNLPEAQLIAPLIAGAQAREAHMVAQQVAPAERAGTLHALAEEAQGCRRCPLWKGTNGCVFGEGPGDARLMIVGEQPGDEEDKAHRPFVGPAGGVLDRALDEAGIDRGEVYLTNAVKHFKYVMRGKRRLHQKPDAPEIDACRWWLDQEIGLVRPRATVMLGATAVRGVTGKTAMIGKARGTPMPLAQGVGIVTWHPSYILRLPERDAADRAYAGLVEDLRLAAEQASTG</sequence>
<evidence type="ECO:0000256" key="4">
    <source>
        <dbReference type="ARBA" id="ARBA00022723"/>
    </source>
</evidence>
<dbReference type="NCBIfam" id="TIGR03915">
    <property type="entry name" value="SAM_7_link_chp"/>
    <property type="match status" value="1"/>
</dbReference>
<dbReference type="InterPro" id="IPR025404">
    <property type="entry name" value="DUF4130"/>
</dbReference>
<dbReference type="GO" id="GO:0006281">
    <property type="term" value="P:DNA repair"/>
    <property type="evidence" value="ECO:0007669"/>
    <property type="project" value="UniProtKB-KW"/>
</dbReference>
<keyword evidence="11" id="KW-0808">Transferase</keyword>
<dbReference type="SMART" id="SM00987">
    <property type="entry name" value="UreE_C"/>
    <property type="match status" value="1"/>
</dbReference>
<dbReference type="NCBIfam" id="TIGR03914">
    <property type="entry name" value="UDG_fam_dom"/>
    <property type="match status" value="1"/>
</dbReference>
<reference evidence="11 12" key="1">
    <citation type="submission" date="2020-08" db="EMBL/GenBank/DDBJ databases">
        <title>Functional genomics of gut bacteria from endangered species of beetles.</title>
        <authorList>
            <person name="Carlos-Shanley C."/>
        </authorList>
    </citation>
    <scope>NUCLEOTIDE SEQUENCE [LARGE SCALE GENOMIC DNA]</scope>
    <source>
        <strain evidence="11 12">S00245</strain>
    </source>
</reference>
<evidence type="ECO:0000256" key="9">
    <source>
        <dbReference type="ARBA" id="ARBA00023204"/>
    </source>
</evidence>
<keyword evidence="12" id="KW-1185">Reference proteome</keyword>
<dbReference type="SMART" id="SM00986">
    <property type="entry name" value="UDG"/>
    <property type="match status" value="1"/>
</dbReference>
<keyword evidence="8" id="KW-0411">Iron-sulfur</keyword>
<dbReference type="PANTHER" id="PTHR33693">
    <property type="entry name" value="TYPE-5 URACIL-DNA GLYCOSYLASE"/>
    <property type="match status" value="1"/>
</dbReference>
<feature type="domain" description="Uracil-DNA glycosylase-like" evidence="10">
    <location>
        <begin position="315"/>
        <end position="474"/>
    </location>
</feature>
<evidence type="ECO:0000256" key="6">
    <source>
        <dbReference type="ARBA" id="ARBA00022801"/>
    </source>
</evidence>
<evidence type="ECO:0000256" key="7">
    <source>
        <dbReference type="ARBA" id="ARBA00023004"/>
    </source>
</evidence>
<dbReference type="InterPro" id="IPR005122">
    <property type="entry name" value="Uracil-DNA_glycosylase-like"/>
</dbReference>
<keyword evidence="9" id="KW-0234">DNA repair</keyword>
<dbReference type="Pfam" id="PF03167">
    <property type="entry name" value="UDG"/>
    <property type="match status" value="1"/>
</dbReference>
<keyword evidence="11" id="KW-0548">Nucleotidyltransferase</keyword>
<dbReference type="GO" id="GO:0051539">
    <property type="term" value="F:4 iron, 4 sulfur cluster binding"/>
    <property type="evidence" value="ECO:0007669"/>
    <property type="project" value="UniProtKB-KW"/>
</dbReference>
<gene>
    <name evidence="11" type="ORF">HNO88_003318</name>
</gene>
<keyword evidence="6" id="KW-0378">Hydrolase</keyword>
<evidence type="ECO:0000259" key="10">
    <source>
        <dbReference type="SMART" id="SM00986"/>
    </source>
</evidence>
<keyword evidence="5" id="KW-0227">DNA damage</keyword>
<comment type="similarity">
    <text evidence="1">Belongs to the uracil-DNA glycosylase (UDG) superfamily. Type 4 (UDGa) family.</text>
</comment>
<evidence type="ECO:0000256" key="5">
    <source>
        <dbReference type="ARBA" id="ARBA00022763"/>
    </source>
</evidence>
<dbReference type="GO" id="GO:0046872">
    <property type="term" value="F:metal ion binding"/>
    <property type="evidence" value="ECO:0007669"/>
    <property type="project" value="UniProtKB-KW"/>
</dbReference>
<evidence type="ECO:0000313" key="12">
    <source>
        <dbReference type="Proteomes" id="UP000555448"/>
    </source>
</evidence>
<dbReference type="Gene3D" id="3.40.470.10">
    <property type="entry name" value="Uracil-DNA glycosylase-like domain"/>
    <property type="match status" value="1"/>
</dbReference>
<evidence type="ECO:0000256" key="2">
    <source>
        <dbReference type="ARBA" id="ARBA00019403"/>
    </source>
</evidence>
<proteinExistence type="inferred from homology"/>
<keyword evidence="3" id="KW-0004">4Fe-4S</keyword>
<dbReference type="PANTHER" id="PTHR33693:SF9">
    <property type="entry name" value="TYPE-4 URACIL-DNA GLYCOSYLASE"/>
    <property type="match status" value="1"/>
</dbReference>
<dbReference type="InterPro" id="IPR036895">
    <property type="entry name" value="Uracil-DNA_glycosylase-like_sf"/>
</dbReference>
<evidence type="ECO:0000313" key="11">
    <source>
        <dbReference type="EMBL" id="MBB4859985.1"/>
    </source>
</evidence>
<dbReference type="Proteomes" id="UP000555448">
    <property type="component" value="Unassembled WGS sequence"/>
</dbReference>
<accession>A0A7W7NY90</accession>
<evidence type="ECO:0000256" key="1">
    <source>
        <dbReference type="ARBA" id="ARBA00006521"/>
    </source>
</evidence>
<keyword evidence="7" id="KW-0408">Iron</keyword>
<dbReference type="Pfam" id="PF13566">
    <property type="entry name" value="DUF4130"/>
    <property type="match status" value="1"/>
</dbReference>
<dbReference type="CDD" id="cd10030">
    <property type="entry name" value="UDG-F4_TTUDGA_SPO1dp_like"/>
    <property type="match status" value="1"/>
</dbReference>
<dbReference type="SUPFAM" id="SSF52141">
    <property type="entry name" value="Uracil-DNA glycosylase-like"/>
    <property type="match status" value="1"/>
</dbReference>
<name>A0A7W7NY90_9SPHN</name>
<dbReference type="InterPro" id="IPR023875">
    <property type="entry name" value="DNA_repair_put"/>
</dbReference>
<evidence type="ECO:0000256" key="3">
    <source>
        <dbReference type="ARBA" id="ARBA00022485"/>
    </source>
</evidence>
<dbReference type="InterPro" id="IPR051536">
    <property type="entry name" value="UDG_Type-4/5"/>
</dbReference>
<dbReference type="GO" id="GO:0016779">
    <property type="term" value="F:nucleotidyltransferase activity"/>
    <property type="evidence" value="ECO:0007669"/>
    <property type="project" value="UniProtKB-KW"/>
</dbReference>
<comment type="caution">
    <text evidence="11">The sequence shown here is derived from an EMBL/GenBank/DDBJ whole genome shotgun (WGS) entry which is preliminary data.</text>
</comment>
<dbReference type="GO" id="GO:0097506">
    <property type="term" value="F:deaminated base DNA N-glycosylase activity"/>
    <property type="evidence" value="ECO:0007669"/>
    <property type="project" value="UniProtKB-ARBA"/>
</dbReference>
<keyword evidence="4" id="KW-0479">Metal-binding</keyword>
<dbReference type="AlphaFoldDB" id="A0A7W7NY90"/>
<dbReference type="EMBL" id="JACHLR010000015">
    <property type="protein sequence ID" value="MBB4859985.1"/>
    <property type="molecule type" value="Genomic_DNA"/>
</dbReference>